<name>A0A8H3CIJ5_9AGAM</name>
<organism evidence="3 4">
    <name type="scientific">Rhizoctonia solani</name>
    <dbReference type="NCBI Taxonomy" id="456999"/>
    <lineage>
        <taxon>Eukaryota</taxon>
        <taxon>Fungi</taxon>
        <taxon>Dikarya</taxon>
        <taxon>Basidiomycota</taxon>
        <taxon>Agaricomycotina</taxon>
        <taxon>Agaricomycetes</taxon>
        <taxon>Cantharellales</taxon>
        <taxon>Ceratobasidiaceae</taxon>
        <taxon>Rhizoctonia</taxon>
    </lineage>
</organism>
<dbReference type="OrthoDB" id="10249988at2759"/>
<dbReference type="PANTHER" id="PTHR10067">
    <property type="entry name" value="PHOSPHATIDYLSERINE DECARBOXYLASE"/>
    <property type="match status" value="1"/>
</dbReference>
<gene>
    <name evidence="3" type="ORF">RDB_LOCUS139100</name>
</gene>
<dbReference type="GO" id="GO:0006646">
    <property type="term" value="P:phosphatidylethanolamine biosynthetic process"/>
    <property type="evidence" value="ECO:0007669"/>
    <property type="project" value="TreeGrafter"/>
</dbReference>
<keyword evidence="1" id="KW-0210">Decarboxylase</keyword>
<evidence type="ECO:0000313" key="4">
    <source>
        <dbReference type="Proteomes" id="UP000663840"/>
    </source>
</evidence>
<evidence type="ECO:0000256" key="2">
    <source>
        <dbReference type="ARBA" id="ARBA00023239"/>
    </source>
</evidence>
<evidence type="ECO:0000313" key="3">
    <source>
        <dbReference type="EMBL" id="CAE6484774.1"/>
    </source>
</evidence>
<dbReference type="PANTHER" id="PTHR10067:SF9">
    <property type="entry name" value="PHOSPHATIDYLSERINE DECARBOXYLASE FAMILY PROTEIN (AFU_ORTHOLOGUE AFUA_7G01730)"/>
    <property type="match status" value="1"/>
</dbReference>
<accession>A0A8H3CIJ5</accession>
<dbReference type="Proteomes" id="UP000663840">
    <property type="component" value="Unassembled WGS sequence"/>
</dbReference>
<dbReference type="AlphaFoldDB" id="A0A8H3CIJ5"/>
<dbReference type="GO" id="GO:0004609">
    <property type="term" value="F:phosphatidylserine decarboxylase activity"/>
    <property type="evidence" value="ECO:0007669"/>
    <property type="project" value="InterPro"/>
</dbReference>
<dbReference type="InterPro" id="IPR003817">
    <property type="entry name" value="PS_Dcarbxylase"/>
</dbReference>
<keyword evidence="2" id="KW-0456">Lyase</keyword>
<sequence length="139" mass="16192">MSRLVLTDDTGGWFGPMALEDMPNFFETYLCDPNAPYCGFQSWDDYFTRQLRPGARPVECLEDNGVINSACESTVYCIANNVKERDSFWLKGQPYSLRDMFHDDPFTNLFPNQWPRYQDEDDTWSLFFAIASSHKWLTG</sequence>
<dbReference type="GO" id="GO:0005739">
    <property type="term" value="C:mitochondrion"/>
    <property type="evidence" value="ECO:0007669"/>
    <property type="project" value="TreeGrafter"/>
</dbReference>
<dbReference type="EMBL" id="CAJMWR010004115">
    <property type="protein sequence ID" value="CAE6484774.1"/>
    <property type="molecule type" value="Genomic_DNA"/>
</dbReference>
<dbReference type="Pfam" id="PF02666">
    <property type="entry name" value="PS_Dcarbxylase"/>
    <property type="match status" value="1"/>
</dbReference>
<reference evidence="3" key="1">
    <citation type="submission" date="2021-01" db="EMBL/GenBank/DDBJ databases">
        <authorList>
            <person name="Kaushik A."/>
        </authorList>
    </citation>
    <scope>NUCLEOTIDE SEQUENCE</scope>
    <source>
        <strain evidence="3">AG1-1A</strain>
    </source>
</reference>
<protein>
    <submittedName>
        <fullName evidence="3">Uncharacterized protein</fullName>
    </submittedName>
</protein>
<proteinExistence type="predicted"/>
<comment type="caution">
    <text evidence="3">The sequence shown here is derived from an EMBL/GenBank/DDBJ whole genome shotgun (WGS) entry which is preliminary data.</text>
</comment>
<evidence type="ECO:0000256" key="1">
    <source>
        <dbReference type="ARBA" id="ARBA00022793"/>
    </source>
</evidence>